<evidence type="ECO:0000313" key="1">
    <source>
        <dbReference type="EMBL" id="GAH82788.1"/>
    </source>
</evidence>
<gene>
    <name evidence="1" type="ORF">S03H2_57630</name>
</gene>
<comment type="caution">
    <text evidence="1">The sequence shown here is derived from an EMBL/GenBank/DDBJ whole genome shotgun (WGS) entry which is preliminary data.</text>
</comment>
<dbReference type="EMBL" id="BARU01036951">
    <property type="protein sequence ID" value="GAH82788.1"/>
    <property type="molecule type" value="Genomic_DNA"/>
</dbReference>
<dbReference type="AlphaFoldDB" id="X1KL36"/>
<feature type="non-terminal residue" evidence="1">
    <location>
        <position position="1"/>
    </location>
</feature>
<sequence length="250" mass="28631">PSKFYINYRDSDNINIGYQQYIELIADTWIIYSFTISSAYVSDVAGFYLGFDAGWSDYPVLVKFDYALIVHVDSFLPDTNDYATDVLLDAWDFEEGDTETLRWQTNTPASVTYVDGKLRCEVTAVVGADFYIQFDPVLYPDITDYDLFVMKLRSSVAGSIRMFSHVIGVGWKTHATVSMYDDEVFRVETDDLEYQSYAQTQGIRFRFVKTGGNYAIGDYIEIEYIKLIDLEAMPYSTIQNSVLIESETTI</sequence>
<protein>
    <submittedName>
        <fullName evidence="1">Uncharacterized protein</fullName>
    </submittedName>
</protein>
<name>X1KL36_9ZZZZ</name>
<proteinExistence type="predicted"/>
<accession>X1KL36</accession>
<organism evidence="1">
    <name type="scientific">marine sediment metagenome</name>
    <dbReference type="NCBI Taxonomy" id="412755"/>
    <lineage>
        <taxon>unclassified sequences</taxon>
        <taxon>metagenomes</taxon>
        <taxon>ecological metagenomes</taxon>
    </lineage>
</organism>
<reference evidence="1" key="1">
    <citation type="journal article" date="2014" name="Front. Microbiol.">
        <title>High frequency of phylogenetically diverse reductive dehalogenase-homologous genes in deep subseafloor sedimentary metagenomes.</title>
        <authorList>
            <person name="Kawai M."/>
            <person name="Futagami T."/>
            <person name="Toyoda A."/>
            <person name="Takaki Y."/>
            <person name="Nishi S."/>
            <person name="Hori S."/>
            <person name="Arai W."/>
            <person name="Tsubouchi T."/>
            <person name="Morono Y."/>
            <person name="Uchiyama I."/>
            <person name="Ito T."/>
            <person name="Fujiyama A."/>
            <person name="Inagaki F."/>
            <person name="Takami H."/>
        </authorList>
    </citation>
    <scope>NUCLEOTIDE SEQUENCE</scope>
    <source>
        <strain evidence="1">Expedition CK06-06</strain>
    </source>
</reference>
<feature type="non-terminal residue" evidence="1">
    <location>
        <position position="250"/>
    </location>
</feature>